<evidence type="ECO:0000313" key="2">
    <source>
        <dbReference type="EMBL" id="RPA99452.1"/>
    </source>
</evidence>
<dbReference type="InterPro" id="IPR038717">
    <property type="entry name" value="Tc1-like_DDE_dom"/>
</dbReference>
<name>A0A3N4JMI0_9PEZI</name>
<evidence type="ECO:0000313" key="3">
    <source>
        <dbReference type="Proteomes" id="UP000276215"/>
    </source>
</evidence>
<dbReference type="Proteomes" id="UP000276215">
    <property type="component" value="Unassembled WGS sequence"/>
</dbReference>
<gene>
    <name evidence="2" type="ORF">L873DRAFT_1683782</name>
</gene>
<feature type="domain" description="Tc1-like transposase DDE" evidence="1">
    <location>
        <begin position="1"/>
        <end position="53"/>
    </location>
</feature>
<sequence length="87" mass="10241">DNAGWHTGGENRALEKEVGYQIIPWPLQSPDLNVIENLWNMWKGRLRKQTYMEDELWTAGVEEWNAIEQDKINELVRMMPQCIEAVI</sequence>
<reference evidence="2 3" key="1">
    <citation type="journal article" date="2018" name="Nat. Ecol. Evol.">
        <title>Pezizomycetes genomes reveal the molecular basis of ectomycorrhizal truffle lifestyle.</title>
        <authorList>
            <person name="Murat C."/>
            <person name="Payen T."/>
            <person name="Noel B."/>
            <person name="Kuo A."/>
            <person name="Morin E."/>
            <person name="Chen J."/>
            <person name="Kohler A."/>
            <person name="Krizsan K."/>
            <person name="Balestrini R."/>
            <person name="Da Silva C."/>
            <person name="Montanini B."/>
            <person name="Hainaut M."/>
            <person name="Levati E."/>
            <person name="Barry K.W."/>
            <person name="Belfiori B."/>
            <person name="Cichocki N."/>
            <person name="Clum A."/>
            <person name="Dockter R.B."/>
            <person name="Fauchery L."/>
            <person name="Guy J."/>
            <person name="Iotti M."/>
            <person name="Le Tacon F."/>
            <person name="Lindquist E.A."/>
            <person name="Lipzen A."/>
            <person name="Malagnac F."/>
            <person name="Mello A."/>
            <person name="Molinier V."/>
            <person name="Miyauchi S."/>
            <person name="Poulain J."/>
            <person name="Riccioni C."/>
            <person name="Rubini A."/>
            <person name="Sitrit Y."/>
            <person name="Splivallo R."/>
            <person name="Traeger S."/>
            <person name="Wang M."/>
            <person name="Zifcakova L."/>
            <person name="Wipf D."/>
            <person name="Zambonelli A."/>
            <person name="Paolocci F."/>
            <person name="Nowrousian M."/>
            <person name="Ottonello S."/>
            <person name="Baldrian P."/>
            <person name="Spatafora J.W."/>
            <person name="Henrissat B."/>
            <person name="Nagy L.G."/>
            <person name="Aury J.M."/>
            <person name="Wincker P."/>
            <person name="Grigoriev I.V."/>
            <person name="Bonfante P."/>
            <person name="Martin F.M."/>
        </authorList>
    </citation>
    <scope>NUCLEOTIDE SEQUENCE [LARGE SCALE GENOMIC DNA]</scope>
    <source>
        <strain evidence="2 3">120613-1</strain>
    </source>
</reference>
<protein>
    <recommendedName>
        <fullName evidence="1">Tc1-like transposase DDE domain-containing protein</fullName>
    </recommendedName>
</protein>
<dbReference type="OrthoDB" id="3226274at2759"/>
<dbReference type="InterPro" id="IPR036397">
    <property type="entry name" value="RNaseH_sf"/>
</dbReference>
<proteinExistence type="predicted"/>
<keyword evidence="3" id="KW-1185">Reference proteome</keyword>
<evidence type="ECO:0000259" key="1">
    <source>
        <dbReference type="Pfam" id="PF13358"/>
    </source>
</evidence>
<accession>A0A3N4JMI0</accession>
<dbReference type="GO" id="GO:0003676">
    <property type="term" value="F:nucleic acid binding"/>
    <property type="evidence" value="ECO:0007669"/>
    <property type="project" value="InterPro"/>
</dbReference>
<feature type="non-terminal residue" evidence="2">
    <location>
        <position position="1"/>
    </location>
</feature>
<dbReference type="EMBL" id="ML120387">
    <property type="protein sequence ID" value="RPA99452.1"/>
    <property type="molecule type" value="Genomic_DNA"/>
</dbReference>
<organism evidence="2 3">
    <name type="scientific">Choiromyces venosus 120613-1</name>
    <dbReference type="NCBI Taxonomy" id="1336337"/>
    <lineage>
        <taxon>Eukaryota</taxon>
        <taxon>Fungi</taxon>
        <taxon>Dikarya</taxon>
        <taxon>Ascomycota</taxon>
        <taxon>Pezizomycotina</taxon>
        <taxon>Pezizomycetes</taxon>
        <taxon>Pezizales</taxon>
        <taxon>Tuberaceae</taxon>
        <taxon>Choiromyces</taxon>
    </lineage>
</organism>
<dbReference type="Pfam" id="PF13358">
    <property type="entry name" value="DDE_3"/>
    <property type="match status" value="1"/>
</dbReference>
<dbReference type="AlphaFoldDB" id="A0A3N4JMI0"/>
<dbReference type="Gene3D" id="3.30.420.10">
    <property type="entry name" value="Ribonuclease H-like superfamily/Ribonuclease H"/>
    <property type="match status" value="1"/>
</dbReference>